<dbReference type="InterPro" id="IPR016164">
    <property type="entry name" value="FAD-linked_Oxase-like_C"/>
</dbReference>
<evidence type="ECO:0000256" key="4">
    <source>
        <dbReference type="ARBA" id="ARBA00022827"/>
    </source>
</evidence>
<dbReference type="InterPro" id="IPR016169">
    <property type="entry name" value="FAD-bd_PCMH_sub2"/>
</dbReference>
<sequence length="468" mass="48848">MLDRLRELLGATQVLTGEAAAPYGYDWNGGGFAAPLAVVRPASTAEVSAVMKLASETGTPVIPLSGRTGLAGGGQGAGALVLSLERMNRIREIRVGARSAVVEAGVILSRLHEAAEAEGLIFPLSFGARGSAMIGGALATNAGGSNVLRYGNTRDLVLGIEAVLADGTIVDLMQDLHKNNSGYDLRHLLIGSEGTLAVITGAVLRLRPKPGAYATAMVAMEDLSPALALLNEIQQATGGAVEAFEYMPANFVEDYLALHPGARAPFESRPPVTILLEIGALAPRDCTPGLDGALPIVTYLEDLLGRFLEAGRISDAVIARSGSQRAEMWAMREAASEIAGTRDPRIILDIAVPVDRVVSFLERADAALVKADPGAGTSVVSHLGDGNVHYTVFPTRVDPVHKDHLVEAIEDVVAELGGAFSAEHGIGTHKLSTMARRKDPGALAAMRAIKAALDPQNIMNPGKLLPPA</sequence>
<evidence type="ECO:0000256" key="1">
    <source>
        <dbReference type="ARBA" id="ARBA00001974"/>
    </source>
</evidence>
<dbReference type="Gene3D" id="3.30.465.10">
    <property type="match status" value="1"/>
</dbReference>
<reference evidence="6 7" key="1">
    <citation type="submission" date="2019-12" db="EMBL/GenBank/DDBJ databases">
        <authorList>
            <person name="Li M."/>
        </authorList>
    </citation>
    <scope>NUCLEOTIDE SEQUENCE [LARGE SCALE GENOMIC DNA]</scope>
    <source>
        <strain evidence="6 7">GBMRC 2024</strain>
    </source>
</reference>
<dbReference type="GO" id="GO:0071949">
    <property type="term" value="F:FAD binding"/>
    <property type="evidence" value="ECO:0007669"/>
    <property type="project" value="InterPro"/>
</dbReference>
<comment type="similarity">
    <text evidence="2">Belongs to the FAD-binding oxidoreductase/transferase type 4 family.</text>
</comment>
<protein>
    <submittedName>
        <fullName evidence="6">FAD-binding protein</fullName>
    </submittedName>
</protein>
<accession>A0A6L7GAD5</accession>
<dbReference type="InterPro" id="IPR016167">
    <property type="entry name" value="FAD-bd_PCMH_sub1"/>
</dbReference>
<dbReference type="Gene3D" id="3.30.70.2190">
    <property type="match status" value="1"/>
</dbReference>
<name>A0A6L7GAD5_9RHOB</name>
<comment type="cofactor">
    <cofactor evidence="1">
        <name>FAD</name>
        <dbReference type="ChEBI" id="CHEBI:57692"/>
    </cofactor>
</comment>
<dbReference type="Proteomes" id="UP000477911">
    <property type="component" value="Unassembled WGS sequence"/>
</dbReference>
<dbReference type="PANTHER" id="PTHR43716:SF2">
    <property type="entry name" value="BLL6224 PROTEIN"/>
    <property type="match status" value="1"/>
</dbReference>
<dbReference type="InterPro" id="IPR006094">
    <property type="entry name" value="Oxid_FAD_bind_N"/>
</dbReference>
<dbReference type="Gene3D" id="1.10.45.10">
    <property type="entry name" value="Vanillyl-alcohol Oxidase, Chain A, domain 4"/>
    <property type="match status" value="1"/>
</dbReference>
<keyword evidence="4" id="KW-0274">FAD</keyword>
<dbReference type="Pfam" id="PF01565">
    <property type="entry name" value="FAD_binding_4"/>
    <property type="match status" value="1"/>
</dbReference>
<dbReference type="InterPro" id="IPR016166">
    <property type="entry name" value="FAD-bd_PCMH"/>
</dbReference>
<dbReference type="GO" id="GO:0022904">
    <property type="term" value="P:respiratory electron transport chain"/>
    <property type="evidence" value="ECO:0007669"/>
    <property type="project" value="TreeGrafter"/>
</dbReference>
<dbReference type="InterPro" id="IPR016171">
    <property type="entry name" value="Vanillyl_alc_oxidase_C-sub2"/>
</dbReference>
<dbReference type="GO" id="GO:0003824">
    <property type="term" value="F:catalytic activity"/>
    <property type="evidence" value="ECO:0007669"/>
    <property type="project" value="InterPro"/>
</dbReference>
<dbReference type="Gene3D" id="3.30.43.10">
    <property type="entry name" value="Uridine Diphospho-n-acetylenolpyruvylglucosamine Reductase, domain 2"/>
    <property type="match status" value="1"/>
</dbReference>
<organism evidence="6 7">
    <name type="scientific">Pseudooceanicola albus</name>
    <dbReference type="NCBI Taxonomy" id="2692189"/>
    <lineage>
        <taxon>Bacteria</taxon>
        <taxon>Pseudomonadati</taxon>
        <taxon>Pseudomonadota</taxon>
        <taxon>Alphaproteobacteria</taxon>
        <taxon>Rhodobacterales</taxon>
        <taxon>Paracoccaceae</taxon>
        <taxon>Pseudooceanicola</taxon>
    </lineage>
</organism>
<dbReference type="EMBL" id="WUMU01000020">
    <property type="protein sequence ID" value="MXN19733.1"/>
    <property type="molecule type" value="Genomic_DNA"/>
</dbReference>
<evidence type="ECO:0000256" key="2">
    <source>
        <dbReference type="ARBA" id="ARBA00008000"/>
    </source>
</evidence>
<dbReference type="SUPFAM" id="SSF56176">
    <property type="entry name" value="FAD-binding/transporter-associated domain-like"/>
    <property type="match status" value="1"/>
</dbReference>
<keyword evidence="7" id="KW-1185">Reference proteome</keyword>
<dbReference type="RefSeq" id="WP_160895857.1">
    <property type="nucleotide sequence ID" value="NZ_WUMU01000020.1"/>
</dbReference>
<dbReference type="SUPFAM" id="SSF55103">
    <property type="entry name" value="FAD-linked oxidases, C-terminal domain"/>
    <property type="match status" value="1"/>
</dbReference>
<dbReference type="FunFam" id="1.10.45.10:FF:000001">
    <property type="entry name" value="D-lactate dehydrogenase mitochondrial"/>
    <property type="match status" value="1"/>
</dbReference>
<keyword evidence="3" id="KW-0285">Flavoprotein</keyword>
<gene>
    <name evidence="6" type="ORF">GR170_18015</name>
</gene>
<dbReference type="InterPro" id="IPR051264">
    <property type="entry name" value="FAD-oxidored/transferase_4"/>
</dbReference>
<comment type="caution">
    <text evidence="6">The sequence shown here is derived from an EMBL/GenBank/DDBJ whole genome shotgun (WGS) entry which is preliminary data.</text>
</comment>
<dbReference type="Gene3D" id="3.30.70.2740">
    <property type="match status" value="1"/>
</dbReference>
<evidence type="ECO:0000259" key="5">
    <source>
        <dbReference type="PROSITE" id="PS51387"/>
    </source>
</evidence>
<dbReference type="PROSITE" id="PS51387">
    <property type="entry name" value="FAD_PCMH"/>
    <property type="match status" value="1"/>
</dbReference>
<dbReference type="InterPro" id="IPR004113">
    <property type="entry name" value="FAD-bd_oxidored_4_C"/>
</dbReference>
<dbReference type="AlphaFoldDB" id="A0A6L7GAD5"/>
<dbReference type="InterPro" id="IPR036318">
    <property type="entry name" value="FAD-bd_PCMH-like_sf"/>
</dbReference>
<dbReference type="PANTHER" id="PTHR43716">
    <property type="entry name" value="D-2-HYDROXYGLUTARATE DEHYDROGENASE, MITOCHONDRIAL"/>
    <property type="match status" value="1"/>
</dbReference>
<proteinExistence type="inferred from homology"/>
<evidence type="ECO:0000256" key="3">
    <source>
        <dbReference type="ARBA" id="ARBA00022630"/>
    </source>
</evidence>
<dbReference type="Pfam" id="PF02913">
    <property type="entry name" value="FAD-oxidase_C"/>
    <property type="match status" value="1"/>
</dbReference>
<evidence type="ECO:0000313" key="7">
    <source>
        <dbReference type="Proteomes" id="UP000477911"/>
    </source>
</evidence>
<evidence type="ECO:0000313" key="6">
    <source>
        <dbReference type="EMBL" id="MXN19733.1"/>
    </source>
</evidence>
<feature type="domain" description="FAD-binding PCMH-type" evidence="5">
    <location>
        <begin position="31"/>
        <end position="209"/>
    </location>
</feature>